<gene>
    <name evidence="1" type="ORF">UT77_C0003G0030</name>
</gene>
<evidence type="ECO:0000313" key="1">
    <source>
        <dbReference type="EMBL" id="KKR42235.1"/>
    </source>
</evidence>
<reference evidence="1 2" key="1">
    <citation type="journal article" date="2015" name="Nature">
        <title>rRNA introns, odd ribosomes, and small enigmatic genomes across a large radiation of phyla.</title>
        <authorList>
            <person name="Brown C.T."/>
            <person name="Hug L.A."/>
            <person name="Thomas B.C."/>
            <person name="Sharon I."/>
            <person name="Castelle C.J."/>
            <person name="Singh A."/>
            <person name="Wilkins M.J."/>
            <person name="Williams K.H."/>
            <person name="Banfield J.F."/>
        </authorList>
    </citation>
    <scope>NUCLEOTIDE SEQUENCE [LARGE SCALE GENOMIC DNA]</scope>
</reference>
<dbReference type="Proteomes" id="UP000034881">
    <property type="component" value="Unassembled WGS sequence"/>
</dbReference>
<evidence type="ECO:0000313" key="2">
    <source>
        <dbReference type="Proteomes" id="UP000034881"/>
    </source>
</evidence>
<protein>
    <submittedName>
        <fullName evidence="1">Uncharacterized protein</fullName>
    </submittedName>
</protein>
<accession>A0A0G0T555</accession>
<sequence>MNDSNAIELGIQLSAGHTGLQKDIPPSAEQKRSGLERFLDTLELPSLEERKQLRDYYEPVEAKWEQWRKAVEERKGKEFGGRPTLDPGTIRLGEDPYSRDLVVKEAGFILKELMPQVVANIVKILEEQPDIDYTRGTEEFFAKRTADLKSLLRFDFMPEGRPVNAQEQRQLLYALSVVRYMTDDDDVTNNKGGLYTKGIDQLLIGMRGNQSYTNMTEAQRPEVVKQTIEHARMINRALRLVYGLNFQNLPHVGMVDGSGTRNGRKCDTLTFYARRVDPQFYTNYEDQKLKLIPNPSGVEKPASRPIVLK</sequence>
<name>A0A0G0T555_9BACT</name>
<dbReference type="EMBL" id="LBYB01000003">
    <property type="protein sequence ID" value="KKR42235.1"/>
    <property type="molecule type" value="Genomic_DNA"/>
</dbReference>
<proteinExistence type="predicted"/>
<dbReference type="AlphaFoldDB" id="A0A0G0T555"/>
<comment type="caution">
    <text evidence="1">The sequence shown here is derived from an EMBL/GenBank/DDBJ whole genome shotgun (WGS) entry which is preliminary data.</text>
</comment>
<organism evidence="1 2">
    <name type="scientific">Candidatus Daviesbacteria bacterium GW2011_GWC2_40_12</name>
    <dbReference type="NCBI Taxonomy" id="1618431"/>
    <lineage>
        <taxon>Bacteria</taxon>
        <taxon>Candidatus Daviesiibacteriota</taxon>
    </lineage>
</organism>